<dbReference type="AlphaFoldDB" id="A0AAW2THZ8"/>
<proteinExistence type="predicted"/>
<reference evidence="2" key="2">
    <citation type="journal article" date="2024" name="Plant">
        <title>Genomic evolution and insights into agronomic trait innovations of Sesamum species.</title>
        <authorList>
            <person name="Miao H."/>
            <person name="Wang L."/>
            <person name="Qu L."/>
            <person name="Liu H."/>
            <person name="Sun Y."/>
            <person name="Le M."/>
            <person name="Wang Q."/>
            <person name="Wei S."/>
            <person name="Zheng Y."/>
            <person name="Lin W."/>
            <person name="Duan Y."/>
            <person name="Cao H."/>
            <person name="Xiong S."/>
            <person name="Wang X."/>
            <person name="Wei L."/>
            <person name="Li C."/>
            <person name="Ma Q."/>
            <person name="Ju M."/>
            <person name="Zhao R."/>
            <person name="Li G."/>
            <person name="Mu C."/>
            <person name="Tian Q."/>
            <person name="Mei H."/>
            <person name="Zhang T."/>
            <person name="Gao T."/>
            <person name="Zhang H."/>
        </authorList>
    </citation>
    <scope>NUCLEOTIDE SEQUENCE</scope>
    <source>
        <strain evidence="2">G02</strain>
    </source>
</reference>
<evidence type="ECO:0000259" key="1">
    <source>
        <dbReference type="Pfam" id="PF14111"/>
    </source>
</evidence>
<protein>
    <recommendedName>
        <fullName evidence="1">DUF4283 domain-containing protein</fullName>
    </recommendedName>
</protein>
<name>A0AAW2THZ8_SESRA</name>
<dbReference type="EMBL" id="JACGWJ010000008">
    <property type="protein sequence ID" value="KAL0403912.1"/>
    <property type="molecule type" value="Genomic_DNA"/>
</dbReference>
<evidence type="ECO:0000313" key="2">
    <source>
        <dbReference type="EMBL" id="KAL0403912.1"/>
    </source>
</evidence>
<sequence>MEKELGKLGSVLKLSTEEEESFIIPDGLWQAESDGNQLCLVGRLLSNRSYNFDRLSTSIKNMLQLVKGVEIKGLPEGRLLLCFNHVIDRNRAFEGCPWSFEHNILILNGLTELDNPMTVDRN</sequence>
<organism evidence="2">
    <name type="scientific">Sesamum radiatum</name>
    <name type="common">Black benniseed</name>
    <dbReference type="NCBI Taxonomy" id="300843"/>
    <lineage>
        <taxon>Eukaryota</taxon>
        <taxon>Viridiplantae</taxon>
        <taxon>Streptophyta</taxon>
        <taxon>Embryophyta</taxon>
        <taxon>Tracheophyta</taxon>
        <taxon>Spermatophyta</taxon>
        <taxon>Magnoliopsida</taxon>
        <taxon>eudicotyledons</taxon>
        <taxon>Gunneridae</taxon>
        <taxon>Pentapetalae</taxon>
        <taxon>asterids</taxon>
        <taxon>lamiids</taxon>
        <taxon>Lamiales</taxon>
        <taxon>Pedaliaceae</taxon>
        <taxon>Sesamum</taxon>
    </lineage>
</organism>
<dbReference type="InterPro" id="IPR025558">
    <property type="entry name" value="DUF4283"/>
</dbReference>
<dbReference type="Pfam" id="PF14111">
    <property type="entry name" value="DUF4283"/>
    <property type="match status" value="1"/>
</dbReference>
<gene>
    <name evidence="2" type="ORF">Sradi_2032000</name>
</gene>
<comment type="caution">
    <text evidence="2">The sequence shown here is derived from an EMBL/GenBank/DDBJ whole genome shotgun (WGS) entry which is preliminary data.</text>
</comment>
<feature type="domain" description="DUF4283" evidence="1">
    <location>
        <begin position="36"/>
        <end position="110"/>
    </location>
</feature>
<reference evidence="2" key="1">
    <citation type="submission" date="2020-06" db="EMBL/GenBank/DDBJ databases">
        <authorList>
            <person name="Li T."/>
            <person name="Hu X."/>
            <person name="Zhang T."/>
            <person name="Song X."/>
            <person name="Zhang H."/>
            <person name="Dai N."/>
            <person name="Sheng W."/>
            <person name="Hou X."/>
            <person name="Wei L."/>
        </authorList>
    </citation>
    <scope>NUCLEOTIDE SEQUENCE</scope>
    <source>
        <strain evidence="2">G02</strain>
        <tissue evidence="2">Leaf</tissue>
    </source>
</reference>
<accession>A0AAW2THZ8</accession>